<feature type="domain" description="Protein kinase" evidence="4">
    <location>
        <begin position="22"/>
        <end position="286"/>
    </location>
</feature>
<dbReference type="InterPro" id="IPR017441">
    <property type="entry name" value="Protein_kinase_ATP_BS"/>
</dbReference>
<comment type="caution">
    <text evidence="5">The sequence shown here is derived from an EMBL/GenBank/DDBJ whole genome shotgun (WGS) entry which is preliminary data.</text>
</comment>
<reference evidence="5 6" key="1">
    <citation type="submission" date="2018-06" db="EMBL/GenBank/DDBJ databases">
        <title>Comparative genomics reveals the genomic features of Rhizophagus irregularis, R. cerebriforme, R. diaphanum and Gigaspora rosea, and their symbiotic lifestyle signature.</title>
        <authorList>
            <person name="Morin E."/>
            <person name="San Clemente H."/>
            <person name="Chen E.C.H."/>
            <person name="De La Providencia I."/>
            <person name="Hainaut M."/>
            <person name="Kuo A."/>
            <person name="Kohler A."/>
            <person name="Murat C."/>
            <person name="Tang N."/>
            <person name="Roy S."/>
            <person name="Loubradou J."/>
            <person name="Henrissat B."/>
            <person name="Grigoriev I.V."/>
            <person name="Corradi N."/>
            <person name="Roux C."/>
            <person name="Martin F.M."/>
        </authorList>
    </citation>
    <scope>NUCLEOTIDE SEQUENCE [LARGE SCALE GENOMIC DNA]</scope>
    <source>
        <strain evidence="5 6">DAOM 194757</strain>
    </source>
</reference>
<dbReference type="Pfam" id="PF07714">
    <property type="entry name" value="PK_Tyr_Ser-Thr"/>
    <property type="match status" value="1"/>
</dbReference>
<dbReference type="SUPFAM" id="SSF56112">
    <property type="entry name" value="Protein kinase-like (PK-like)"/>
    <property type="match status" value="1"/>
</dbReference>
<keyword evidence="1 3" id="KW-0547">Nucleotide-binding</keyword>
<keyword evidence="6" id="KW-1185">Reference proteome</keyword>
<dbReference type="GO" id="GO:0005524">
    <property type="term" value="F:ATP binding"/>
    <property type="evidence" value="ECO:0007669"/>
    <property type="project" value="UniProtKB-UniRule"/>
</dbReference>
<organism evidence="5 6">
    <name type="scientific">Gigaspora rosea</name>
    <dbReference type="NCBI Taxonomy" id="44941"/>
    <lineage>
        <taxon>Eukaryota</taxon>
        <taxon>Fungi</taxon>
        <taxon>Fungi incertae sedis</taxon>
        <taxon>Mucoromycota</taxon>
        <taxon>Glomeromycotina</taxon>
        <taxon>Glomeromycetes</taxon>
        <taxon>Diversisporales</taxon>
        <taxon>Gigasporaceae</taxon>
        <taxon>Gigaspora</taxon>
    </lineage>
</organism>
<evidence type="ECO:0000313" key="6">
    <source>
        <dbReference type="Proteomes" id="UP000266673"/>
    </source>
</evidence>
<keyword evidence="2 3" id="KW-0067">ATP-binding</keyword>
<keyword evidence="5" id="KW-0808">Transferase</keyword>
<dbReference type="InterPro" id="IPR051681">
    <property type="entry name" value="Ser/Thr_Kinases-Pseudokinases"/>
</dbReference>
<feature type="binding site" evidence="3">
    <location>
        <position position="51"/>
    </location>
    <ligand>
        <name>ATP</name>
        <dbReference type="ChEBI" id="CHEBI:30616"/>
    </ligand>
</feature>
<dbReference type="PANTHER" id="PTHR44329:SF298">
    <property type="entry name" value="MIXED LINEAGE KINASE DOMAIN-LIKE PROTEIN"/>
    <property type="match status" value="1"/>
</dbReference>
<accession>A0A397UKF0</accession>
<evidence type="ECO:0000256" key="3">
    <source>
        <dbReference type="PROSITE-ProRule" id="PRU10141"/>
    </source>
</evidence>
<dbReference type="STRING" id="44941.A0A397UKF0"/>
<evidence type="ECO:0000256" key="2">
    <source>
        <dbReference type="ARBA" id="ARBA00022840"/>
    </source>
</evidence>
<evidence type="ECO:0000256" key="1">
    <source>
        <dbReference type="ARBA" id="ARBA00022741"/>
    </source>
</evidence>
<dbReference type="PROSITE" id="PS00107">
    <property type="entry name" value="PROTEIN_KINASE_ATP"/>
    <property type="match status" value="1"/>
</dbReference>
<dbReference type="OrthoDB" id="1668230at2759"/>
<evidence type="ECO:0000313" key="5">
    <source>
        <dbReference type="EMBL" id="RIB10752.1"/>
    </source>
</evidence>
<evidence type="ECO:0000259" key="4">
    <source>
        <dbReference type="PROSITE" id="PS50011"/>
    </source>
</evidence>
<dbReference type="GO" id="GO:0004672">
    <property type="term" value="F:protein kinase activity"/>
    <property type="evidence" value="ECO:0007669"/>
    <property type="project" value="InterPro"/>
</dbReference>
<name>A0A397UKF0_9GLOM</name>
<dbReference type="InterPro" id="IPR000719">
    <property type="entry name" value="Prot_kinase_dom"/>
</dbReference>
<gene>
    <name evidence="5" type="ORF">C2G38_164251</name>
</gene>
<dbReference type="Gene3D" id="1.10.510.10">
    <property type="entry name" value="Transferase(Phosphotransferase) domain 1"/>
    <property type="match status" value="1"/>
</dbReference>
<dbReference type="InterPro" id="IPR001245">
    <property type="entry name" value="Ser-Thr/Tyr_kinase_cat_dom"/>
</dbReference>
<sequence>MSNWIEIAIEKNYITLFQHDSFQDWKVIGRGAFGTVYSAYSKDAEKTVALKCLHHDFTSDNGNEFIQEVKKIIRFTHHDHIIRFFGITQDPKGETYYMVLQYANNSDLRCYLSNHFLELNWETKIRMAKEIASGVNCLHNANIVHRDLHDKNILVHDDRLLITDFGLSKSLENNTKSIVGGTCAYSDPKYLQNPFLYKRGKPSDIYSLGVLFWELSSGVRPFKNITDQTGISFLVISGQRESPINGTPMDFLNLYNIAWNGNPDLRPNIAEIRDKLNNIAMDQIYYGEDVINEHYMVQSKHDQFLSEQVIITNDQYTIPSNLNIVSSEQDIIPNDQDTIPSNLDIVSSEQDMSLHERDVIQSDQDIVLSEQEYDTIKLDFRCVVALDIGARFSGFAYASTINPEIITNDTARASRRI</sequence>
<dbReference type="AlphaFoldDB" id="A0A397UKF0"/>
<proteinExistence type="predicted"/>
<keyword evidence="5" id="KW-0418">Kinase</keyword>
<dbReference type="Proteomes" id="UP000266673">
    <property type="component" value="Unassembled WGS sequence"/>
</dbReference>
<dbReference type="EMBL" id="QKWP01001214">
    <property type="protein sequence ID" value="RIB10752.1"/>
    <property type="molecule type" value="Genomic_DNA"/>
</dbReference>
<dbReference type="PANTHER" id="PTHR44329">
    <property type="entry name" value="SERINE/THREONINE-PROTEIN KINASE TNNI3K-RELATED"/>
    <property type="match status" value="1"/>
</dbReference>
<protein>
    <submittedName>
        <fullName evidence="5">Kinase-like domain-containing protein</fullName>
    </submittedName>
</protein>
<dbReference type="PROSITE" id="PS50011">
    <property type="entry name" value="PROTEIN_KINASE_DOM"/>
    <property type="match status" value="1"/>
</dbReference>
<dbReference type="GO" id="GO:0097527">
    <property type="term" value="P:necroptotic signaling pathway"/>
    <property type="evidence" value="ECO:0007669"/>
    <property type="project" value="TreeGrafter"/>
</dbReference>
<dbReference type="InterPro" id="IPR011009">
    <property type="entry name" value="Kinase-like_dom_sf"/>
</dbReference>